<dbReference type="Gene3D" id="4.10.240.10">
    <property type="entry name" value="Zn(2)-C6 fungal-type DNA-binding domain"/>
    <property type="match status" value="1"/>
</dbReference>
<dbReference type="Pfam" id="PF04082">
    <property type="entry name" value="Fungal_trans"/>
    <property type="match status" value="1"/>
</dbReference>
<keyword evidence="3" id="KW-0862">Zinc</keyword>
<dbReference type="PROSITE" id="PS50048">
    <property type="entry name" value="ZN2_CY6_FUNGAL_2"/>
    <property type="match status" value="1"/>
</dbReference>
<evidence type="ECO:0000256" key="3">
    <source>
        <dbReference type="ARBA" id="ARBA00022833"/>
    </source>
</evidence>
<gene>
    <name evidence="10" type="ORF">NPX13_g5781</name>
</gene>
<dbReference type="Proteomes" id="UP001148614">
    <property type="component" value="Unassembled WGS sequence"/>
</dbReference>
<feature type="region of interest" description="Disordered" evidence="8">
    <location>
        <begin position="1"/>
        <end position="26"/>
    </location>
</feature>
<keyword evidence="4" id="KW-0805">Transcription regulation</keyword>
<dbReference type="AlphaFoldDB" id="A0A9W8TM25"/>
<evidence type="ECO:0000256" key="6">
    <source>
        <dbReference type="ARBA" id="ARBA00023163"/>
    </source>
</evidence>
<dbReference type="EMBL" id="JANPWZ010000950">
    <property type="protein sequence ID" value="KAJ3570287.1"/>
    <property type="molecule type" value="Genomic_DNA"/>
</dbReference>
<feature type="domain" description="Zn(2)-C6 fungal-type" evidence="9">
    <location>
        <begin position="34"/>
        <end position="62"/>
    </location>
</feature>
<dbReference type="GO" id="GO:0006351">
    <property type="term" value="P:DNA-templated transcription"/>
    <property type="evidence" value="ECO:0007669"/>
    <property type="project" value="InterPro"/>
</dbReference>
<evidence type="ECO:0000256" key="8">
    <source>
        <dbReference type="SAM" id="MobiDB-lite"/>
    </source>
</evidence>
<dbReference type="VEuPathDB" id="FungiDB:F4678DRAFT_296713"/>
<keyword evidence="11" id="KW-1185">Reference proteome</keyword>
<dbReference type="GO" id="GO:0008270">
    <property type="term" value="F:zinc ion binding"/>
    <property type="evidence" value="ECO:0007669"/>
    <property type="project" value="InterPro"/>
</dbReference>
<dbReference type="CDD" id="cd00067">
    <property type="entry name" value="GAL4"/>
    <property type="match status" value="1"/>
</dbReference>
<evidence type="ECO:0000313" key="11">
    <source>
        <dbReference type="Proteomes" id="UP001148614"/>
    </source>
</evidence>
<dbReference type="InterPro" id="IPR052202">
    <property type="entry name" value="Yeast_MetPath_Reg"/>
</dbReference>
<dbReference type="InterPro" id="IPR036864">
    <property type="entry name" value="Zn2-C6_fun-type_DNA-bd_sf"/>
</dbReference>
<keyword evidence="6" id="KW-0804">Transcription</keyword>
<dbReference type="PANTHER" id="PTHR47782">
    <property type="entry name" value="ZN(II)2CYS6 TRANSCRIPTION FACTOR (EUROFUNG)-RELATED"/>
    <property type="match status" value="1"/>
</dbReference>
<dbReference type="GO" id="GO:0005634">
    <property type="term" value="C:nucleus"/>
    <property type="evidence" value="ECO:0007669"/>
    <property type="project" value="UniProtKB-SubCell"/>
</dbReference>
<evidence type="ECO:0000256" key="2">
    <source>
        <dbReference type="ARBA" id="ARBA00022723"/>
    </source>
</evidence>
<keyword evidence="2" id="KW-0479">Metal-binding</keyword>
<keyword evidence="7" id="KW-0539">Nucleus</keyword>
<dbReference type="SUPFAM" id="SSF57701">
    <property type="entry name" value="Zn2/Cys6 DNA-binding domain"/>
    <property type="match status" value="1"/>
</dbReference>
<dbReference type="InterPro" id="IPR007219">
    <property type="entry name" value="XnlR_reg_dom"/>
</dbReference>
<dbReference type="GO" id="GO:0043565">
    <property type="term" value="F:sequence-specific DNA binding"/>
    <property type="evidence" value="ECO:0007669"/>
    <property type="project" value="TreeGrafter"/>
</dbReference>
<evidence type="ECO:0000256" key="5">
    <source>
        <dbReference type="ARBA" id="ARBA00023125"/>
    </source>
</evidence>
<proteinExistence type="predicted"/>
<feature type="compositionally biased region" description="Basic and acidic residues" evidence="8">
    <location>
        <begin position="1"/>
        <end position="13"/>
    </location>
</feature>
<evidence type="ECO:0000313" key="10">
    <source>
        <dbReference type="EMBL" id="KAJ3570287.1"/>
    </source>
</evidence>
<dbReference type="Pfam" id="PF00172">
    <property type="entry name" value="Zn_clus"/>
    <property type="match status" value="1"/>
</dbReference>
<dbReference type="GO" id="GO:0000981">
    <property type="term" value="F:DNA-binding transcription factor activity, RNA polymerase II-specific"/>
    <property type="evidence" value="ECO:0007669"/>
    <property type="project" value="InterPro"/>
</dbReference>
<keyword evidence="5" id="KW-0238">DNA-binding</keyword>
<dbReference type="PANTHER" id="PTHR47782:SF1">
    <property type="entry name" value="PYRIMIDINE PATHWAY REGULATORY PROTEIN 1"/>
    <property type="match status" value="1"/>
</dbReference>
<organism evidence="10 11">
    <name type="scientific">Xylaria arbuscula</name>
    <dbReference type="NCBI Taxonomy" id="114810"/>
    <lineage>
        <taxon>Eukaryota</taxon>
        <taxon>Fungi</taxon>
        <taxon>Dikarya</taxon>
        <taxon>Ascomycota</taxon>
        <taxon>Pezizomycotina</taxon>
        <taxon>Sordariomycetes</taxon>
        <taxon>Xylariomycetidae</taxon>
        <taxon>Xylariales</taxon>
        <taxon>Xylariaceae</taxon>
        <taxon>Xylaria</taxon>
    </lineage>
</organism>
<accession>A0A9W8TM25</accession>
<sequence>MTENHGEGTGDHGPRRRPRRGIRGERDYPRTRLSCRRCQKRKIRCNGELPRCQSCAKVGVDCEDGESLKARSLPRAYVSSLCNRIAWLEALVRIHCPDIDLERDGPSIVDAPQISDDPRPEDGDTFNITDPTLQLDEIPEAQPDLDVLVDAEVTIPKAPATTDNEPPGLESSTIPSNAGLSHEVGLVSLGANRDPRYIGPSSGFVFCKLMLAASSRAGKMTRTSNSSTPSVAPYLRELVIETQGPIAITQEQALNLCQTYFDIIHLQYPFLHYPTFLQSLQRFFNGDGQDHVAGFQVYMVLAISATIVSRLQKIPLSGERYYMTAMQHFEKLQMENSIQGLQCILLLLIFAMHSSTVRLDVWSLNYQCIASVLDLGLQRSVTASSGISQLDRKMRTRIFWVVFTLDRTIATMMGRPIGLRDEACDLRTPADLSDADIAKHPMPTPTSSVTTHMTYAIHLFKLAKINSEIKYVANSVNPNAPRYAYPAVIDIYAWQKDVLVQLDQWAAGVPVVQDGNDYIRTILLLRYHSVRMLLLRPSPNLPRPDQDALRHCYSSAEESIRLYNDLYKKNMLVHNWMTFHSAVLSTITMFYCILSVPSIAMTLEVEDFMSNVRASLNVLSAVGEHYSGAKRSRDILDELAGPISRWLLKKRREQAPEPQLEQSITDYVPRNDIGMVSAPTQPEILDNTAWPSLWSPFDGGFDGQWLSESYGSPDCANLDGIVLSLLEDFT</sequence>
<comment type="caution">
    <text evidence="10">The sequence shown here is derived from an EMBL/GenBank/DDBJ whole genome shotgun (WGS) entry which is preliminary data.</text>
</comment>
<dbReference type="CDD" id="cd12148">
    <property type="entry name" value="fungal_TF_MHR"/>
    <property type="match status" value="1"/>
</dbReference>
<name>A0A9W8TM25_9PEZI</name>
<evidence type="ECO:0000256" key="4">
    <source>
        <dbReference type="ARBA" id="ARBA00023015"/>
    </source>
</evidence>
<dbReference type="SMART" id="SM00066">
    <property type="entry name" value="GAL4"/>
    <property type="match status" value="1"/>
</dbReference>
<dbReference type="InterPro" id="IPR001138">
    <property type="entry name" value="Zn2Cys6_DnaBD"/>
</dbReference>
<dbReference type="GO" id="GO:0045944">
    <property type="term" value="P:positive regulation of transcription by RNA polymerase II"/>
    <property type="evidence" value="ECO:0007669"/>
    <property type="project" value="TreeGrafter"/>
</dbReference>
<protein>
    <recommendedName>
        <fullName evidence="9">Zn(2)-C6 fungal-type domain-containing protein</fullName>
    </recommendedName>
</protein>
<reference evidence="10" key="1">
    <citation type="submission" date="2022-07" db="EMBL/GenBank/DDBJ databases">
        <title>Genome Sequence of Xylaria arbuscula.</title>
        <authorList>
            <person name="Buettner E."/>
        </authorList>
    </citation>
    <scope>NUCLEOTIDE SEQUENCE</scope>
    <source>
        <strain evidence="10">VT107</strain>
    </source>
</reference>
<evidence type="ECO:0000256" key="1">
    <source>
        <dbReference type="ARBA" id="ARBA00004123"/>
    </source>
</evidence>
<comment type="subcellular location">
    <subcellularLocation>
        <location evidence="1">Nucleus</location>
    </subcellularLocation>
</comment>
<evidence type="ECO:0000256" key="7">
    <source>
        <dbReference type="ARBA" id="ARBA00023242"/>
    </source>
</evidence>
<evidence type="ECO:0000259" key="9">
    <source>
        <dbReference type="PROSITE" id="PS50048"/>
    </source>
</evidence>
<dbReference type="SMART" id="SM00906">
    <property type="entry name" value="Fungal_trans"/>
    <property type="match status" value="1"/>
</dbReference>